<evidence type="ECO:0000259" key="2">
    <source>
        <dbReference type="Pfam" id="PF01370"/>
    </source>
</evidence>
<dbReference type="AlphaFoldDB" id="A0A0L6CGH3"/>
<dbReference type="PATRIC" id="fig|1631356.3.peg.1293"/>
<evidence type="ECO:0000256" key="1">
    <source>
        <dbReference type="ARBA" id="ARBA00009353"/>
    </source>
</evidence>
<dbReference type="Pfam" id="PF01370">
    <property type="entry name" value="Epimerase"/>
    <property type="match status" value="1"/>
</dbReference>
<sequence length="298" mass="32116">MTTQRVAVTGSSGLVGGALSSYLRDRGDEVVRLVRRPARSADEVTWDPARHQLDPRALEGVTAVVNLAGAGVGDHRWTPSYKRTLVRSRVDSTRTLVQALLELDAEPRLVNGSAMGFYGNRGDEVLDETSSRGEGFLTDLVQDWENAAAPAVDAGCPTAFVRSSLVLSGSGGVLQRLLPLARLGANGPLGDGRQWWSWISLEDEVRAIAHLIDRPEITGPVNLASPDPRRQKDFARALGRAVHRPAIAPAPAFVLRVVVGEMVQDILGSQRLDPGVLSRTGFTWRHPGLDDALAHAVH</sequence>
<dbReference type="NCBIfam" id="TIGR01777">
    <property type="entry name" value="yfcH"/>
    <property type="match status" value="1"/>
</dbReference>
<comment type="caution">
    <text evidence="4">The sequence shown here is derived from an EMBL/GenBank/DDBJ whole genome shotgun (WGS) entry which is preliminary data.</text>
</comment>
<feature type="domain" description="NAD-dependent epimerase/dehydratase" evidence="2">
    <location>
        <begin position="6"/>
        <end position="216"/>
    </location>
</feature>
<dbReference type="InterPro" id="IPR010099">
    <property type="entry name" value="SDR39U1"/>
</dbReference>
<dbReference type="PANTHER" id="PTHR11092:SF0">
    <property type="entry name" value="EPIMERASE FAMILY PROTEIN SDR39U1"/>
    <property type="match status" value="1"/>
</dbReference>
<dbReference type="InterPro" id="IPR013549">
    <property type="entry name" value="DUF1731"/>
</dbReference>
<dbReference type="SUPFAM" id="SSF51735">
    <property type="entry name" value="NAD(P)-binding Rossmann-fold domains"/>
    <property type="match status" value="1"/>
</dbReference>
<name>A0A0L6CGH3_9MICO</name>
<dbReference type="PANTHER" id="PTHR11092">
    <property type="entry name" value="SUGAR NUCLEOTIDE EPIMERASE RELATED"/>
    <property type="match status" value="1"/>
</dbReference>
<dbReference type="Proteomes" id="UP000037397">
    <property type="component" value="Unassembled WGS sequence"/>
</dbReference>
<feature type="domain" description="DUF1731" evidence="3">
    <location>
        <begin position="250"/>
        <end position="296"/>
    </location>
</feature>
<gene>
    <name evidence="4" type="ORF">VV01_06745</name>
</gene>
<reference evidence="5" key="1">
    <citation type="submission" date="2015-03" db="EMBL/GenBank/DDBJ databases">
        <title>Luteipulveratus halotolerans sp. nov., a novel actinobacterium (Dermacoccaceae) from Sarawak, Malaysia.</title>
        <authorList>
            <person name="Juboi H."/>
            <person name="Basik A."/>
            <person name="Shamsul S.S."/>
            <person name="Arnold P."/>
            <person name="Schmitt E.K."/>
            <person name="Sanglier J.-J."/>
            <person name="Yeo T."/>
        </authorList>
    </citation>
    <scope>NUCLEOTIDE SEQUENCE [LARGE SCALE GENOMIC DNA]</scope>
    <source>
        <strain evidence="5">C296001</strain>
    </source>
</reference>
<dbReference type="Gene3D" id="3.40.50.720">
    <property type="entry name" value="NAD(P)-binding Rossmann-like Domain"/>
    <property type="match status" value="1"/>
</dbReference>
<dbReference type="EMBL" id="LAIR01000002">
    <property type="protein sequence ID" value="KNX36916.1"/>
    <property type="molecule type" value="Genomic_DNA"/>
</dbReference>
<evidence type="ECO:0000313" key="5">
    <source>
        <dbReference type="Proteomes" id="UP000037397"/>
    </source>
</evidence>
<accession>A0A0L6CGH3</accession>
<evidence type="ECO:0000313" key="4">
    <source>
        <dbReference type="EMBL" id="KNX36916.1"/>
    </source>
</evidence>
<comment type="similarity">
    <text evidence="1">Belongs to the NAD(P)-dependent epimerase/dehydratase family. SDR39U1 subfamily.</text>
</comment>
<dbReference type="InterPro" id="IPR001509">
    <property type="entry name" value="Epimerase_deHydtase"/>
</dbReference>
<organism evidence="4 5">
    <name type="scientific">Luteipulveratus halotolerans</name>
    <dbReference type="NCBI Taxonomy" id="1631356"/>
    <lineage>
        <taxon>Bacteria</taxon>
        <taxon>Bacillati</taxon>
        <taxon>Actinomycetota</taxon>
        <taxon>Actinomycetes</taxon>
        <taxon>Micrococcales</taxon>
        <taxon>Dermacoccaceae</taxon>
        <taxon>Luteipulveratus</taxon>
    </lineage>
</organism>
<evidence type="ECO:0000259" key="3">
    <source>
        <dbReference type="Pfam" id="PF08338"/>
    </source>
</evidence>
<keyword evidence="5" id="KW-1185">Reference proteome</keyword>
<dbReference type="STRING" id="1631356.VV01_06745"/>
<protein>
    <submittedName>
        <fullName evidence="4">Epimerase</fullName>
    </submittedName>
</protein>
<proteinExistence type="inferred from homology"/>
<dbReference type="InterPro" id="IPR036291">
    <property type="entry name" value="NAD(P)-bd_dom_sf"/>
</dbReference>
<dbReference type="Pfam" id="PF08338">
    <property type="entry name" value="DUF1731"/>
    <property type="match status" value="1"/>
</dbReference>
<dbReference type="OrthoDB" id="9801773at2"/>
<dbReference type="RefSeq" id="WP_050669221.1">
    <property type="nucleotide sequence ID" value="NZ_LAIR01000002.1"/>
</dbReference>